<comment type="subcellular location">
    <subcellularLocation>
        <location evidence="1 14">Mitochondrion outer membrane</location>
        <topology evidence="1 14">Single-pass type IV membrane protein</topology>
    </subcellularLocation>
</comment>
<evidence type="ECO:0000256" key="9">
    <source>
        <dbReference type="ARBA" id="ARBA00022837"/>
    </source>
</evidence>
<dbReference type="Pfam" id="PF08356">
    <property type="entry name" value="EF_assoc_2"/>
    <property type="match status" value="1"/>
</dbReference>
<dbReference type="Gene3D" id="3.40.50.300">
    <property type="entry name" value="P-loop containing nucleotide triphosphate hydrolases"/>
    <property type="match status" value="2"/>
</dbReference>
<keyword evidence="9 14" id="KW-0106">Calcium</keyword>
<dbReference type="PRINTS" id="PR00449">
    <property type="entry name" value="RASTRNSFRMNG"/>
</dbReference>
<dbReference type="InterPro" id="IPR021181">
    <property type="entry name" value="Miro"/>
</dbReference>
<dbReference type="SUPFAM" id="SSF47473">
    <property type="entry name" value="EF-hand"/>
    <property type="match status" value="1"/>
</dbReference>
<evidence type="ECO:0000256" key="14">
    <source>
        <dbReference type="PIRNR" id="PIRNR037488"/>
    </source>
</evidence>
<name>A0ABP1RCQ8_9HEXA</name>
<dbReference type="EC" id="3.6.5.-" evidence="14"/>
<dbReference type="InterPro" id="IPR052266">
    <property type="entry name" value="Miro-EF-hand_domain"/>
</dbReference>
<proteinExistence type="inferred from homology"/>
<keyword evidence="8 14" id="KW-0378">Hydrolase</keyword>
<evidence type="ECO:0000256" key="15">
    <source>
        <dbReference type="SAM" id="MobiDB-lite"/>
    </source>
</evidence>
<dbReference type="PROSITE" id="PS51419">
    <property type="entry name" value="RAB"/>
    <property type="match status" value="1"/>
</dbReference>
<evidence type="ECO:0000259" key="17">
    <source>
        <dbReference type="PROSITE" id="PS51423"/>
    </source>
</evidence>
<sequence>MLIPTLGGDAAFNQQQGAQQQQPQNQRPRHRQEDAQITGNTRIDYPGTPDRLRSGGGQDADMMYLRTQVRRDVRILLVGERDVGKTSVILSLVSEEFADVVPPRSEEITIPADVTPELVPTHIVDYSAAEQGETELVEEVLKAHVICVVYSVNDDDTIERISTYWLPFIRQTLGEHHKVPVILVGNKIDLVDYSTMELVVPLMSEFAEIETCIECSAKTLRNISELFFYAQKAVLHPTAPLYDSDKKELTDKCKKALERVFRICDMNNDGVLDDMEMYAFQKTCYDAPLQPQALDSVKTIIQRNCQDGVVNNGISLPGFLVLHTLFIQRGKHETTWTALRKYGYNDELSVCNDYLCPLIAVPPGCTTELNQLGFDFFTSVFVRYDKDRDRCLSPEELANMFSICPTIPWVKQMFLGVQTNEKGWLTYSGFICQWALTTLLDVNRTMEYMAYLGYPINEDRNQLEAINVTREKRLDLAKKQSTRNVYRCHVIGAKNSGKTTLCQGLIGRTLEGTKKLGVEGEDMPKFVVNMIQVYGQEKYLVMQDIDLNRVVDFLPPSEILCDVACLVYDASDPKSFEFVARTYLNYYATLKIPVLVVANKADKGEVMQDYILQPSAFCAKYKLPPPHSFSCVDKVNKEIYIKLATMAAFPRFQAAWMIFYRSSHLRKLGILPESNTTWIKTGLGVALVTTAFYIGYKALMKPQSSSLLRGGGKSAS</sequence>
<keyword evidence="7 14" id="KW-1000">Mitochondrion outer membrane</keyword>
<accession>A0ABP1RCQ8</accession>
<dbReference type="Proteomes" id="UP001642540">
    <property type="component" value="Unassembled WGS sequence"/>
</dbReference>
<evidence type="ECO:0000256" key="2">
    <source>
        <dbReference type="ARBA" id="ARBA00007981"/>
    </source>
</evidence>
<dbReference type="InterPro" id="IPR013566">
    <property type="entry name" value="EF_hand_assoc_1"/>
</dbReference>
<dbReference type="EMBL" id="CAXLJM020000068">
    <property type="protein sequence ID" value="CAL8123757.1"/>
    <property type="molecule type" value="Genomic_DNA"/>
</dbReference>
<dbReference type="InterPro" id="IPR013567">
    <property type="entry name" value="EF_hand_assoc_2"/>
</dbReference>
<dbReference type="InterPro" id="IPR027417">
    <property type="entry name" value="P-loop_NTPase"/>
</dbReference>
<keyword evidence="4" id="KW-0479">Metal-binding</keyword>
<keyword evidence="13 14" id="KW-0472">Membrane</keyword>
<dbReference type="PROSITE" id="PS51423">
    <property type="entry name" value="MIRO"/>
    <property type="match status" value="2"/>
</dbReference>
<dbReference type="CDD" id="cd01893">
    <property type="entry name" value="Miro1"/>
    <property type="match status" value="1"/>
</dbReference>
<dbReference type="PANTHER" id="PTHR46819">
    <property type="entry name" value="EF-HAND CALCIUM-BINDING DOMAIN-CONTAINING PROTEIN 7"/>
    <property type="match status" value="1"/>
</dbReference>
<evidence type="ECO:0000313" key="18">
    <source>
        <dbReference type="EMBL" id="CAL8123757.1"/>
    </source>
</evidence>
<gene>
    <name evidence="18" type="ORF">ODALV1_LOCUS20303</name>
</gene>
<dbReference type="PROSITE" id="PS00018">
    <property type="entry name" value="EF_HAND_1"/>
    <property type="match status" value="2"/>
</dbReference>
<feature type="region of interest" description="Disordered" evidence="15">
    <location>
        <begin position="1"/>
        <end position="59"/>
    </location>
</feature>
<dbReference type="SMART" id="SM00174">
    <property type="entry name" value="RHO"/>
    <property type="match status" value="1"/>
</dbReference>
<dbReference type="SMART" id="SM00175">
    <property type="entry name" value="RAB"/>
    <property type="match status" value="1"/>
</dbReference>
<evidence type="ECO:0000259" key="16">
    <source>
        <dbReference type="PROSITE" id="PS50222"/>
    </source>
</evidence>
<dbReference type="PANTHER" id="PTHR46819:SF1">
    <property type="entry name" value="EF-HAND CALCIUM-BINDING DOMAIN-CONTAINING PROTEIN 7"/>
    <property type="match status" value="1"/>
</dbReference>
<dbReference type="SMART" id="SM00054">
    <property type="entry name" value="EFh"/>
    <property type="match status" value="2"/>
</dbReference>
<dbReference type="InterPro" id="IPR002048">
    <property type="entry name" value="EF_hand_dom"/>
</dbReference>
<evidence type="ECO:0000256" key="6">
    <source>
        <dbReference type="ARBA" id="ARBA00022741"/>
    </source>
</evidence>
<reference evidence="18 19" key="1">
    <citation type="submission" date="2024-08" db="EMBL/GenBank/DDBJ databases">
        <authorList>
            <person name="Cucini C."/>
            <person name="Frati F."/>
        </authorList>
    </citation>
    <scope>NUCLEOTIDE SEQUENCE [LARGE SCALE GENOMIC DNA]</scope>
</reference>
<evidence type="ECO:0000256" key="7">
    <source>
        <dbReference type="ARBA" id="ARBA00022787"/>
    </source>
</evidence>
<evidence type="ECO:0000256" key="13">
    <source>
        <dbReference type="ARBA" id="ARBA00023136"/>
    </source>
</evidence>
<keyword evidence="12 14" id="KW-0342">GTP-binding</keyword>
<protein>
    <recommendedName>
        <fullName evidence="14">Mitochondrial Rho GTPase</fullName>
        <ecNumber evidence="14">3.6.5.-</ecNumber>
    </recommendedName>
</protein>
<dbReference type="CDD" id="cd01892">
    <property type="entry name" value="Miro2"/>
    <property type="match status" value="1"/>
</dbReference>
<keyword evidence="6 14" id="KW-0547">Nucleotide-binding</keyword>
<comment type="caution">
    <text evidence="18">The sequence shown here is derived from an EMBL/GenBank/DDBJ whole genome shotgun (WGS) entry which is preliminary data.</text>
</comment>
<evidence type="ECO:0000256" key="10">
    <source>
        <dbReference type="ARBA" id="ARBA00022989"/>
    </source>
</evidence>
<feature type="domain" description="Miro" evidence="17">
    <location>
        <begin position="483"/>
        <end position="649"/>
    </location>
</feature>
<evidence type="ECO:0000256" key="8">
    <source>
        <dbReference type="ARBA" id="ARBA00022801"/>
    </source>
</evidence>
<evidence type="ECO:0000256" key="4">
    <source>
        <dbReference type="ARBA" id="ARBA00022723"/>
    </source>
</evidence>
<dbReference type="InterPro" id="IPR018247">
    <property type="entry name" value="EF_Hand_1_Ca_BS"/>
</dbReference>
<comment type="function">
    <text evidence="14">Mitochondrial GTPase involved in mitochondrial trafficking. Probably involved in control of anterograde transport of mitochondria and their subcellular distribution.</text>
</comment>
<dbReference type="PROSITE" id="PS50222">
    <property type="entry name" value="EF_HAND_2"/>
    <property type="match status" value="1"/>
</dbReference>
<evidence type="ECO:0000256" key="12">
    <source>
        <dbReference type="ARBA" id="ARBA00023134"/>
    </source>
</evidence>
<dbReference type="InterPro" id="IPR020860">
    <property type="entry name" value="MIRO_dom"/>
</dbReference>
<dbReference type="InterPro" id="IPR001806">
    <property type="entry name" value="Small_GTPase"/>
</dbReference>
<comment type="similarity">
    <text evidence="2 14">Belongs to the mitochondrial Rho GTPase family.</text>
</comment>
<evidence type="ECO:0000256" key="1">
    <source>
        <dbReference type="ARBA" id="ARBA00004200"/>
    </source>
</evidence>
<keyword evidence="19" id="KW-1185">Reference proteome</keyword>
<keyword evidence="10" id="KW-1133">Transmembrane helix</keyword>
<feature type="domain" description="EF-hand" evidence="16">
    <location>
        <begin position="372"/>
        <end position="407"/>
    </location>
</feature>
<evidence type="ECO:0000313" key="19">
    <source>
        <dbReference type="Proteomes" id="UP001642540"/>
    </source>
</evidence>
<dbReference type="SMART" id="SM00173">
    <property type="entry name" value="RAS"/>
    <property type="match status" value="1"/>
</dbReference>
<feature type="domain" description="Miro" evidence="17">
    <location>
        <begin position="70"/>
        <end position="236"/>
    </location>
</feature>
<evidence type="ECO:0000256" key="11">
    <source>
        <dbReference type="ARBA" id="ARBA00023128"/>
    </source>
</evidence>
<organism evidence="18 19">
    <name type="scientific">Orchesella dallaii</name>
    <dbReference type="NCBI Taxonomy" id="48710"/>
    <lineage>
        <taxon>Eukaryota</taxon>
        <taxon>Metazoa</taxon>
        <taxon>Ecdysozoa</taxon>
        <taxon>Arthropoda</taxon>
        <taxon>Hexapoda</taxon>
        <taxon>Collembola</taxon>
        <taxon>Entomobryomorpha</taxon>
        <taxon>Entomobryoidea</taxon>
        <taxon>Orchesellidae</taxon>
        <taxon>Orchesellinae</taxon>
        <taxon>Orchesella</taxon>
    </lineage>
</organism>
<keyword evidence="11 14" id="KW-0496">Mitochondrion</keyword>
<evidence type="ECO:0000256" key="3">
    <source>
        <dbReference type="ARBA" id="ARBA00022692"/>
    </source>
</evidence>
<evidence type="ECO:0000256" key="5">
    <source>
        <dbReference type="ARBA" id="ARBA00022737"/>
    </source>
</evidence>
<dbReference type="InterPro" id="IPR011992">
    <property type="entry name" value="EF-hand-dom_pair"/>
</dbReference>
<keyword evidence="3" id="KW-0812">Transmembrane</keyword>
<feature type="compositionally biased region" description="Low complexity" evidence="15">
    <location>
        <begin position="14"/>
        <end position="26"/>
    </location>
</feature>
<dbReference type="Pfam" id="PF00071">
    <property type="entry name" value="Ras"/>
    <property type="match status" value="1"/>
</dbReference>
<dbReference type="Pfam" id="PF08355">
    <property type="entry name" value="EF_assoc_1"/>
    <property type="match status" value="1"/>
</dbReference>
<keyword evidence="5" id="KW-0677">Repeat</keyword>
<dbReference type="Gene3D" id="1.10.238.10">
    <property type="entry name" value="EF-hand"/>
    <property type="match status" value="2"/>
</dbReference>
<dbReference type="SUPFAM" id="SSF52540">
    <property type="entry name" value="P-loop containing nucleoside triphosphate hydrolases"/>
    <property type="match status" value="2"/>
</dbReference>
<dbReference type="PIRSF" id="PIRSF037488">
    <property type="entry name" value="Mt_Rho_GTPase"/>
    <property type="match status" value="1"/>
</dbReference>